<organism evidence="1 2">
    <name type="scientific">Halarchaeum rubridurum</name>
    <dbReference type="NCBI Taxonomy" id="489911"/>
    <lineage>
        <taxon>Archaea</taxon>
        <taxon>Methanobacteriati</taxon>
        <taxon>Methanobacteriota</taxon>
        <taxon>Stenosarchaea group</taxon>
        <taxon>Halobacteria</taxon>
        <taxon>Halobacteriales</taxon>
        <taxon>Halobacteriaceae</taxon>
    </lineage>
</organism>
<name>A0A830G3W7_9EURY</name>
<dbReference type="InterPro" id="IPR055989">
    <property type="entry name" value="DUF7567"/>
</dbReference>
<dbReference type="Pfam" id="PF24451">
    <property type="entry name" value="DUF7567"/>
    <property type="match status" value="1"/>
</dbReference>
<dbReference type="EMBL" id="BMOO01000006">
    <property type="protein sequence ID" value="GGM74083.1"/>
    <property type="molecule type" value="Genomic_DNA"/>
</dbReference>
<evidence type="ECO:0000313" key="1">
    <source>
        <dbReference type="EMBL" id="GGM74083.1"/>
    </source>
</evidence>
<reference evidence="1" key="1">
    <citation type="journal article" date="2014" name="Int. J. Syst. Evol. Microbiol.">
        <title>Complete genome sequence of Corynebacterium casei LMG S-19264T (=DSM 44701T), isolated from a smear-ripened cheese.</title>
        <authorList>
            <consortium name="US DOE Joint Genome Institute (JGI-PGF)"/>
            <person name="Walter F."/>
            <person name="Albersmeier A."/>
            <person name="Kalinowski J."/>
            <person name="Ruckert C."/>
        </authorList>
    </citation>
    <scope>NUCLEOTIDE SEQUENCE</scope>
    <source>
        <strain evidence="1">JCM 16108</strain>
    </source>
</reference>
<sequence length="44" mass="5016">MKILGAPGAYKVDWWSPEPGEDWEPVERGEFDDMVEPDEVSHLA</sequence>
<accession>A0A830G3W7</accession>
<keyword evidence="2" id="KW-1185">Reference proteome</keyword>
<reference evidence="1" key="2">
    <citation type="submission" date="2020-09" db="EMBL/GenBank/DDBJ databases">
        <authorList>
            <person name="Sun Q."/>
            <person name="Ohkuma M."/>
        </authorList>
    </citation>
    <scope>NUCLEOTIDE SEQUENCE</scope>
    <source>
        <strain evidence="1">JCM 16108</strain>
    </source>
</reference>
<dbReference type="Proteomes" id="UP000614609">
    <property type="component" value="Unassembled WGS sequence"/>
</dbReference>
<proteinExistence type="predicted"/>
<comment type="caution">
    <text evidence="1">The sequence shown here is derived from an EMBL/GenBank/DDBJ whole genome shotgun (WGS) entry which is preliminary data.</text>
</comment>
<evidence type="ECO:0000313" key="2">
    <source>
        <dbReference type="Proteomes" id="UP000614609"/>
    </source>
</evidence>
<dbReference type="AlphaFoldDB" id="A0A830G3W7"/>
<gene>
    <name evidence="1" type="ORF">GCM10009017_25110</name>
</gene>
<protein>
    <submittedName>
        <fullName evidence="1">Uncharacterized protein</fullName>
    </submittedName>
</protein>